<reference evidence="3" key="1">
    <citation type="submission" date="2020-06" db="EMBL/GenBank/DDBJ databases">
        <authorList>
            <person name="Li T."/>
            <person name="Hu X."/>
            <person name="Zhang T."/>
            <person name="Song X."/>
            <person name="Zhang H."/>
            <person name="Dai N."/>
            <person name="Sheng W."/>
            <person name="Hou X."/>
            <person name="Wei L."/>
        </authorList>
    </citation>
    <scope>NUCLEOTIDE SEQUENCE</scope>
    <source>
        <strain evidence="3">G02</strain>
        <tissue evidence="3">Leaf</tissue>
    </source>
</reference>
<name>A0AAW2LC53_SESRA</name>
<dbReference type="InterPro" id="IPR023614">
    <property type="entry name" value="Porin_dom_sf"/>
</dbReference>
<evidence type="ECO:0000313" key="3">
    <source>
        <dbReference type="EMBL" id="KAL0316621.1"/>
    </source>
</evidence>
<dbReference type="CDD" id="cd07306">
    <property type="entry name" value="Porin3_VDAC"/>
    <property type="match status" value="1"/>
</dbReference>
<keyword evidence="2" id="KW-0812">Transmembrane</keyword>
<dbReference type="InterPro" id="IPR001925">
    <property type="entry name" value="Porin_Euk"/>
</dbReference>
<keyword evidence="2" id="KW-1133">Transmembrane helix</keyword>
<dbReference type="AlphaFoldDB" id="A0AAW2LC53"/>
<gene>
    <name evidence="3" type="ORF">Sradi_5540300</name>
</gene>
<evidence type="ECO:0000256" key="1">
    <source>
        <dbReference type="ARBA" id="ARBA00009624"/>
    </source>
</evidence>
<dbReference type="PANTHER" id="PTHR11743:SF27">
    <property type="entry name" value="MITOCHONDRIAL OUTER MEMBRANE PROTEIN PORIN 4"/>
    <property type="match status" value="1"/>
</dbReference>
<keyword evidence="2" id="KW-0472">Membrane</keyword>
<dbReference type="EMBL" id="JACGWJ010000025">
    <property type="protein sequence ID" value="KAL0316621.1"/>
    <property type="molecule type" value="Genomic_DNA"/>
</dbReference>
<feature type="transmembrane region" description="Helical" evidence="2">
    <location>
        <begin position="206"/>
        <end position="230"/>
    </location>
</feature>
<dbReference type="PANTHER" id="PTHR11743">
    <property type="entry name" value="VOLTAGE-DEPENDENT ANION-SELECTIVE CHANNEL"/>
    <property type="match status" value="1"/>
</dbReference>
<dbReference type="GO" id="GO:0008308">
    <property type="term" value="F:voltage-gated monoatomic anion channel activity"/>
    <property type="evidence" value="ECO:0007669"/>
    <property type="project" value="InterPro"/>
</dbReference>
<reference evidence="3" key="2">
    <citation type="journal article" date="2024" name="Plant">
        <title>Genomic evolution and insights into agronomic trait innovations of Sesamum species.</title>
        <authorList>
            <person name="Miao H."/>
            <person name="Wang L."/>
            <person name="Qu L."/>
            <person name="Liu H."/>
            <person name="Sun Y."/>
            <person name="Le M."/>
            <person name="Wang Q."/>
            <person name="Wei S."/>
            <person name="Zheng Y."/>
            <person name="Lin W."/>
            <person name="Duan Y."/>
            <person name="Cao H."/>
            <person name="Xiong S."/>
            <person name="Wang X."/>
            <person name="Wei L."/>
            <person name="Li C."/>
            <person name="Ma Q."/>
            <person name="Ju M."/>
            <person name="Zhao R."/>
            <person name="Li G."/>
            <person name="Mu C."/>
            <person name="Tian Q."/>
            <person name="Mei H."/>
            <person name="Zhang T."/>
            <person name="Gao T."/>
            <person name="Zhang H."/>
        </authorList>
    </citation>
    <scope>NUCLEOTIDE SEQUENCE</scope>
    <source>
        <strain evidence="3">G02</strain>
    </source>
</reference>
<dbReference type="GO" id="GO:0005741">
    <property type="term" value="C:mitochondrial outer membrane"/>
    <property type="evidence" value="ECO:0007669"/>
    <property type="project" value="InterPro"/>
</dbReference>
<sequence>MANGPASFSEIGRRARDLLTKDYNYDQKFSLSIPSSTGMGLTATGIKKDQIFVGDISTQYRSGKATVDVKVDTYSNISTKVTYDVVPGTKAAISFNVPDHKSGKTLDDSELHIFLYALYGQEQVKDKNDTAYPSASISLDVHYIHHHAAINSSIGLNPSPLLEVAAAIGSKDVAIGGEIGFDTSSSSFTKCNAGISFNMPDFSAALILYVTVYLSSMPFMIVLLSLITFGGPACGLLRHKGYNLIWFMTVVVHFELQKLMADKGQTVKASFAHLVNPLTGTEVAAEMTHRLSGYENSFSIGSVHKVDPLTLVKTRFSDNGKVAVLSQRQWA</sequence>
<dbReference type="Gene3D" id="2.40.160.10">
    <property type="entry name" value="Porin"/>
    <property type="match status" value="1"/>
</dbReference>
<protein>
    <submittedName>
        <fullName evidence="3">Mitochondrial outer membrane protein porin 6</fullName>
    </submittedName>
</protein>
<evidence type="ECO:0000256" key="2">
    <source>
        <dbReference type="SAM" id="Phobius"/>
    </source>
</evidence>
<dbReference type="Pfam" id="PF01459">
    <property type="entry name" value="Porin_3"/>
    <property type="match status" value="3"/>
</dbReference>
<proteinExistence type="inferred from homology"/>
<organism evidence="3">
    <name type="scientific">Sesamum radiatum</name>
    <name type="common">Black benniseed</name>
    <dbReference type="NCBI Taxonomy" id="300843"/>
    <lineage>
        <taxon>Eukaryota</taxon>
        <taxon>Viridiplantae</taxon>
        <taxon>Streptophyta</taxon>
        <taxon>Embryophyta</taxon>
        <taxon>Tracheophyta</taxon>
        <taxon>Spermatophyta</taxon>
        <taxon>Magnoliopsida</taxon>
        <taxon>eudicotyledons</taxon>
        <taxon>Gunneridae</taxon>
        <taxon>Pentapetalae</taxon>
        <taxon>asterids</taxon>
        <taxon>lamiids</taxon>
        <taxon>Lamiales</taxon>
        <taxon>Pedaliaceae</taxon>
        <taxon>Sesamum</taxon>
    </lineage>
</organism>
<comment type="caution">
    <text evidence="3">The sequence shown here is derived from an EMBL/GenBank/DDBJ whole genome shotgun (WGS) entry which is preliminary data.</text>
</comment>
<dbReference type="InterPro" id="IPR027246">
    <property type="entry name" value="Porin_Euk/Tom40"/>
</dbReference>
<accession>A0AAW2LC53</accession>
<comment type="similarity">
    <text evidence="1">Belongs to the eukaryotic mitochondrial porin (TC 1.B.8.1) family.</text>
</comment>